<name>A0A7U2ETM5_PHANO</name>
<keyword evidence="1" id="KW-0548">Nucleotidyltransferase</keyword>
<dbReference type="RefSeq" id="XP_001792607.1">
    <property type="nucleotide sequence ID" value="XM_001792555.1"/>
</dbReference>
<dbReference type="PANTHER" id="PTHR23079">
    <property type="entry name" value="RNA-DEPENDENT RNA POLYMERASE"/>
    <property type="match status" value="1"/>
</dbReference>
<dbReference type="Proteomes" id="UP000663193">
    <property type="component" value="Chromosome 2"/>
</dbReference>
<dbReference type="EC" id="2.7.7.48" evidence="1"/>
<feature type="compositionally biased region" description="Polar residues" evidence="2">
    <location>
        <begin position="268"/>
        <end position="320"/>
    </location>
</feature>
<gene>
    <name evidence="4" type="ORF">JI435_019860</name>
</gene>
<keyword evidence="1" id="KW-0808">Transferase</keyword>
<reference evidence="5" key="1">
    <citation type="journal article" date="2021" name="BMC Genomics">
        <title>Chromosome-level genome assembly and manually-curated proteome of model necrotroph Parastagonospora nodorum Sn15 reveals a genome-wide trove of candidate effector homologs, and redundancy of virulence-related functions within an accessory chromosome.</title>
        <authorList>
            <person name="Bertazzoni S."/>
            <person name="Jones D.A.B."/>
            <person name="Phan H.T."/>
            <person name="Tan K.-C."/>
            <person name="Hane J.K."/>
        </authorList>
    </citation>
    <scope>NUCLEOTIDE SEQUENCE [LARGE SCALE GENOMIC DNA]</scope>
    <source>
        <strain evidence="5">SN15 / ATCC MYA-4574 / FGSC 10173)</strain>
    </source>
</reference>
<comment type="catalytic activity">
    <reaction evidence="1">
        <text>RNA(n) + a ribonucleoside 5'-triphosphate = RNA(n+1) + diphosphate</text>
        <dbReference type="Rhea" id="RHEA:21248"/>
        <dbReference type="Rhea" id="RHEA-COMP:14527"/>
        <dbReference type="Rhea" id="RHEA-COMP:17342"/>
        <dbReference type="ChEBI" id="CHEBI:33019"/>
        <dbReference type="ChEBI" id="CHEBI:61557"/>
        <dbReference type="ChEBI" id="CHEBI:140395"/>
        <dbReference type="EC" id="2.7.7.48"/>
    </reaction>
</comment>
<evidence type="ECO:0000256" key="1">
    <source>
        <dbReference type="RuleBase" id="RU363098"/>
    </source>
</evidence>
<dbReference type="KEGG" id="pno:SNOG_01986"/>
<dbReference type="OMA" id="VHFGFSN"/>
<feature type="region of interest" description="Disordered" evidence="2">
    <location>
        <begin position="1"/>
        <end position="41"/>
    </location>
</feature>
<feature type="compositionally biased region" description="Polar residues" evidence="2">
    <location>
        <begin position="220"/>
        <end position="232"/>
    </location>
</feature>
<keyword evidence="5" id="KW-1185">Reference proteome</keyword>
<keyword evidence="1 4" id="KW-0696">RNA-directed RNA polymerase</keyword>
<dbReference type="EMBL" id="CP069024">
    <property type="protein sequence ID" value="QRC91788.1"/>
    <property type="molecule type" value="Genomic_DNA"/>
</dbReference>
<feature type="region of interest" description="Disordered" evidence="2">
    <location>
        <begin position="178"/>
        <end position="255"/>
    </location>
</feature>
<accession>A0A7U2ETM5</accession>
<protein>
    <recommendedName>
        <fullName evidence="1">RNA-dependent RNA polymerase</fullName>
        <ecNumber evidence="1">2.7.7.48</ecNumber>
    </recommendedName>
</protein>
<sequence>MRQSPRLLGNTAGRSDSGRPEPTITGSLPPTTPHHPKTGDALNNLVIDLEDKWRLGLRVRGPLWSPQKTERTPAETVYGLIKRLFFSARPALDAALDNFREIAPAFEHNKRLDLLHGILKSKTLSPISRTSTPLNEPPKSLGSVHISSQAARPGGLFDNYRSDAHDSYQQDSYQTALLDTGSPTDAEEDDFYTPPSPTRSTASAQRREASRSNPRKRPSDGSNPSESSPKLTRTTRKQSIDRFRVPQEPAVQDTFKKPTLQMARSFHQNDTSTVAHSSSANTSFNNPSVFSSQQTTNTSFNDKSVFSSQQTANTSFTTDGSGDEPPTNWRPRKSSTSLEYLGDSEAIAVLSASEREIYEQEKQREADRIFSQGASRESNSTYGSVDEDLFLHAEIGTTRRSGAPLKPNKDTKSHESLQSPDVTPAKQPHVDTPHTETPDAVQTDLNDSPWRVPWYIRDLPSSNLFVDDLPSELNTCPYFLAFIGCRLSSVNNVAIREVLRHVDLSRARDDPSLFWSNIGEHLKTQPCESNDVWAAAKRSFEGYSFKGKLGFESARSGPVFRLELLPIQKEKSSLFQRMYGSDRFLYLMFPSFQDKPDRFTLAQLPFLQTQWKIWITQHHSFLGRKWRVFHVEPMKRKGGSRKSGDDAADTRVILFATEGAGIDQPMSVGEMINGFFNFEQNMDQNFCKAFARLDLGLSRTIPTLSFKPSQIRRMPDTYADRTPEAQEFNDATLDWTEQYDRTPVMNDGCARVSVGAALLIWKFCQDATGSDEPLPSTLQGRIGGAKGMWMISAEPHTRDPAHLDIWIEVTDSQLKFEPAQEDQADDRPYNSHRLTFNYIKHSFVNGSSDLHISFIPILVDRGVQKSTIAKLMISRLDDERKQLLEMLDDPVRLHNWVTKQGSATPALGILPWQAALPLTLPEKAKLLLRTGFQPYQSPFLARTLKRFVQQRQLWMEEKLRAPLGRATYLIGLADPLGILKPGEVHVQFSKPFLDEYGRNTYRNLAGEEVVITRQPACRRSDMQKMRAVSHPQLSHLVDVVVFSSRGIYPAAGKLQGGDYDGDTFWVCWEPDLVVPFLNAPAPLNDLEPQKYGIKKDTRKLTDIMNPHDLSTVDNLLKEALEFRMTQSLLGKATTFAEKVAYKENRIYSERLNALYDVHDLLVDAPKQAYRFDDEDFSRLVRQELRCGNPKKPAYKNAMEASAKSKAMGDEGNDTLKGLKHKPDNVIDYLYFEVVKKHNTETRKAFKNALPKEDDDDADLRVPFLQLKNMDDTVLDSEIDRLLTGIGKVIQDWNRSLGDKSELQPDKYNKLVDTCFNKFRALMPSPANASHPQIAPLIFPYFGPKHPTLWETIRASALYTANPKKHAFVWNMAGRELARLKAATNADTYSIVPAVFADMKTKPTKVVRPDDGAEDSEDDFGSALEQVTG</sequence>
<keyword evidence="1" id="KW-0694">RNA-binding</keyword>
<evidence type="ECO:0000313" key="5">
    <source>
        <dbReference type="Proteomes" id="UP000663193"/>
    </source>
</evidence>
<evidence type="ECO:0000259" key="3">
    <source>
        <dbReference type="Pfam" id="PF05183"/>
    </source>
</evidence>
<dbReference type="GO" id="GO:0003723">
    <property type="term" value="F:RNA binding"/>
    <property type="evidence" value="ECO:0007669"/>
    <property type="project" value="UniProtKB-KW"/>
</dbReference>
<organism evidence="4 5">
    <name type="scientific">Phaeosphaeria nodorum (strain SN15 / ATCC MYA-4574 / FGSC 10173)</name>
    <name type="common">Glume blotch fungus</name>
    <name type="synonym">Parastagonospora nodorum</name>
    <dbReference type="NCBI Taxonomy" id="321614"/>
    <lineage>
        <taxon>Eukaryota</taxon>
        <taxon>Fungi</taxon>
        <taxon>Dikarya</taxon>
        <taxon>Ascomycota</taxon>
        <taxon>Pezizomycotina</taxon>
        <taxon>Dothideomycetes</taxon>
        <taxon>Pleosporomycetidae</taxon>
        <taxon>Pleosporales</taxon>
        <taxon>Pleosporineae</taxon>
        <taxon>Phaeosphaeriaceae</taxon>
        <taxon>Parastagonospora</taxon>
    </lineage>
</organism>
<dbReference type="InterPro" id="IPR057596">
    <property type="entry name" value="RDRP_core"/>
</dbReference>
<feature type="region of interest" description="Disordered" evidence="2">
    <location>
        <begin position="268"/>
        <end position="337"/>
    </location>
</feature>
<dbReference type="Pfam" id="PF05183">
    <property type="entry name" value="RdRP"/>
    <property type="match status" value="1"/>
</dbReference>
<evidence type="ECO:0000313" key="4">
    <source>
        <dbReference type="EMBL" id="QRC91788.1"/>
    </source>
</evidence>
<feature type="region of interest" description="Disordered" evidence="2">
    <location>
        <begin position="126"/>
        <end position="145"/>
    </location>
</feature>
<dbReference type="GO" id="GO:0003968">
    <property type="term" value="F:RNA-directed RNA polymerase activity"/>
    <property type="evidence" value="ECO:0007669"/>
    <property type="project" value="UniProtKB-KW"/>
</dbReference>
<feature type="region of interest" description="Disordered" evidence="2">
    <location>
        <begin position="1404"/>
        <end position="1428"/>
    </location>
</feature>
<dbReference type="PANTHER" id="PTHR23079:SF55">
    <property type="entry name" value="RNA-DIRECTED RNA POLYMERASE"/>
    <property type="match status" value="1"/>
</dbReference>
<evidence type="ECO:0000256" key="2">
    <source>
        <dbReference type="SAM" id="MobiDB-lite"/>
    </source>
</evidence>
<proteinExistence type="inferred from homology"/>
<dbReference type="OrthoDB" id="10055769at2759"/>
<dbReference type="GO" id="GO:0031047">
    <property type="term" value="P:regulatory ncRNA-mediated gene silencing"/>
    <property type="evidence" value="ECO:0007669"/>
    <property type="project" value="UniProtKB-KW"/>
</dbReference>
<dbReference type="VEuPathDB" id="FungiDB:JI435_019860"/>
<feature type="compositionally biased region" description="Basic and acidic residues" evidence="2">
    <location>
        <begin position="428"/>
        <end position="437"/>
    </location>
</feature>
<feature type="domain" description="RDRP core" evidence="3">
    <location>
        <begin position="563"/>
        <end position="1233"/>
    </location>
</feature>
<comment type="similarity">
    <text evidence="1">Belongs to the RdRP family.</text>
</comment>
<feature type="region of interest" description="Disordered" evidence="2">
    <location>
        <begin position="396"/>
        <end position="444"/>
    </location>
</feature>
<dbReference type="InterPro" id="IPR007855">
    <property type="entry name" value="RDRP"/>
</dbReference>